<dbReference type="InterPro" id="IPR011583">
    <property type="entry name" value="Chitinase_II/V-like_cat"/>
</dbReference>
<dbReference type="SUPFAM" id="SSF54106">
    <property type="entry name" value="LysM domain"/>
    <property type="match status" value="1"/>
</dbReference>
<keyword evidence="7" id="KW-0843">Virulence</keyword>
<keyword evidence="8" id="KW-0119">Carbohydrate metabolism</keyword>
<dbReference type="CDD" id="cd02878">
    <property type="entry name" value="GH18_zymocin_alpha"/>
    <property type="match status" value="1"/>
</dbReference>
<keyword evidence="6" id="KW-0146">Chitin degradation</keyword>
<dbReference type="SMART" id="SM00270">
    <property type="entry name" value="ChtBD1"/>
    <property type="match status" value="1"/>
</dbReference>
<dbReference type="InterPro" id="IPR001223">
    <property type="entry name" value="Glyco_hydro18_cat"/>
</dbReference>
<dbReference type="InterPro" id="IPR018392">
    <property type="entry name" value="LysM"/>
</dbReference>
<protein>
    <recommendedName>
        <fullName evidence="3">chitinase</fullName>
        <ecNumber evidence="3">3.2.1.14</ecNumber>
    </recommendedName>
</protein>
<dbReference type="HOGENOM" id="CLU_001482_0_0_1"/>
<comment type="similarity">
    <text evidence="2">Belongs to the glycosyl hydrolase 18 family. Chitinase class V subfamily.</text>
</comment>
<dbReference type="Gene3D" id="3.20.20.80">
    <property type="entry name" value="Glycosidases"/>
    <property type="match status" value="1"/>
</dbReference>
<dbReference type="GO" id="GO:0008061">
    <property type="term" value="F:chitin binding"/>
    <property type="evidence" value="ECO:0007669"/>
    <property type="project" value="UniProtKB-UniRule"/>
</dbReference>
<dbReference type="CDD" id="cd00118">
    <property type="entry name" value="LysM"/>
    <property type="match status" value="1"/>
</dbReference>
<evidence type="ECO:0000256" key="8">
    <source>
        <dbReference type="ARBA" id="ARBA00023277"/>
    </source>
</evidence>
<dbReference type="PROSITE" id="PS01095">
    <property type="entry name" value="GH18_1"/>
    <property type="match status" value="1"/>
</dbReference>
<evidence type="ECO:0000259" key="15">
    <source>
        <dbReference type="PROSITE" id="PS51782"/>
    </source>
</evidence>
<evidence type="ECO:0000256" key="9">
    <source>
        <dbReference type="ARBA" id="ARBA00023295"/>
    </source>
</evidence>
<dbReference type="InterPro" id="IPR029070">
    <property type="entry name" value="Chitinase_insertion_sf"/>
</dbReference>
<evidence type="ECO:0000259" key="14">
    <source>
        <dbReference type="PROSITE" id="PS50941"/>
    </source>
</evidence>
<dbReference type="GO" id="GO:0008843">
    <property type="term" value="F:endochitinase activity"/>
    <property type="evidence" value="ECO:0007669"/>
    <property type="project" value="UniProtKB-EC"/>
</dbReference>
<dbReference type="GO" id="GO:0006032">
    <property type="term" value="P:chitin catabolic process"/>
    <property type="evidence" value="ECO:0007669"/>
    <property type="project" value="UniProtKB-KW"/>
</dbReference>
<feature type="chain" id="PRO_5001508077" description="chitinase" evidence="13">
    <location>
        <begin position="18"/>
        <end position="1372"/>
    </location>
</feature>
<comment type="caution">
    <text evidence="11">Lacks conserved residue(s) required for the propagation of feature annotation.</text>
</comment>
<keyword evidence="10" id="KW-0624">Polysaccharide degradation</keyword>
<feature type="domain" description="LysM" evidence="15">
    <location>
        <begin position="452"/>
        <end position="500"/>
    </location>
</feature>
<dbReference type="PROSITE" id="PS51910">
    <property type="entry name" value="GH18_2"/>
    <property type="match status" value="1"/>
</dbReference>
<feature type="domain" description="LysM" evidence="15">
    <location>
        <begin position="388"/>
        <end position="433"/>
    </location>
</feature>
<dbReference type="GO" id="GO:0000272">
    <property type="term" value="P:polysaccharide catabolic process"/>
    <property type="evidence" value="ECO:0007669"/>
    <property type="project" value="UniProtKB-KW"/>
</dbReference>
<dbReference type="InterPro" id="IPR001002">
    <property type="entry name" value="Chitin-bd_1"/>
</dbReference>
<proteinExistence type="inferred from homology"/>
<dbReference type="InterPro" id="IPR036861">
    <property type="entry name" value="Endochitinase-like_sf"/>
</dbReference>
<dbReference type="Gene3D" id="3.30.60.10">
    <property type="entry name" value="Endochitinase-like"/>
    <property type="match status" value="1"/>
</dbReference>
<dbReference type="EMBL" id="KK207872">
    <property type="protein sequence ID" value="EZF51228.1"/>
    <property type="molecule type" value="Genomic_DNA"/>
</dbReference>
<dbReference type="SUPFAM" id="SSF54556">
    <property type="entry name" value="Chitinase insertion domain"/>
    <property type="match status" value="1"/>
</dbReference>
<feature type="disulfide bond" evidence="11">
    <location>
        <begin position="546"/>
        <end position="560"/>
    </location>
</feature>
<feature type="disulfide bond" evidence="11">
    <location>
        <begin position="580"/>
        <end position="584"/>
    </location>
</feature>
<feature type="domain" description="GH18" evidence="16">
    <location>
        <begin position="598"/>
        <end position="978"/>
    </location>
</feature>
<gene>
    <name evidence="17" type="ORF">H103_05441</name>
</gene>
<feature type="signal peptide" evidence="13">
    <location>
        <begin position="1"/>
        <end position="17"/>
    </location>
</feature>
<keyword evidence="4 11" id="KW-0147">Chitin-binding</keyword>
<evidence type="ECO:0000256" key="7">
    <source>
        <dbReference type="ARBA" id="ARBA00023026"/>
    </source>
</evidence>
<keyword evidence="13" id="KW-0732">Signal</keyword>
<evidence type="ECO:0000256" key="5">
    <source>
        <dbReference type="ARBA" id="ARBA00022801"/>
    </source>
</evidence>
<accession>A0A022VZP8</accession>
<dbReference type="SMART" id="SM00636">
    <property type="entry name" value="Glyco_18"/>
    <property type="match status" value="1"/>
</dbReference>
<dbReference type="Pfam" id="PF01476">
    <property type="entry name" value="LysM"/>
    <property type="match status" value="1"/>
</dbReference>
<feature type="disulfide bond" evidence="11">
    <location>
        <begin position="541"/>
        <end position="553"/>
    </location>
</feature>
<evidence type="ECO:0000256" key="10">
    <source>
        <dbReference type="ARBA" id="ARBA00023326"/>
    </source>
</evidence>
<keyword evidence="5 12" id="KW-0378">Hydrolase</keyword>
<keyword evidence="9 12" id="KW-0326">Glycosidase</keyword>
<dbReference type="SUPFAM" id="SSF57016">
    <property type="entry name" value="Plant lectins/antimicrobial peptides"/>
    <property type="match status" value="1"/>
</dbReference>
<dbReference type="OrthoDB" id="73875at2759"/>
<dbReference type="CDD" id="cd00035">
    <property type="entry name" value="ChtBD1"/>
    <property type="match status" value="1"/>
</dbReference>
<dbReference type="PROSITE" id="PS51782">
    <property type="entry name" value="LYSM"/>
    <property type="match status" value="2"/>
</dbReference>
<name>A0A022VZP8_TRIRU</name>
<dbReference type="InterPro" id="IPR017853">
    <property type="entry name" value="GH"/>
</dbReference>
<dbReference type="SMART" id="SM00257">
    <property type="entry name" value="LysM"/>
    <property type="match status" value="2"/>
</dbReference>
<dbReference type="Gene3D" id="3.10.350.10">
    <property type="entry name" value="LysM domain"/>
    <property type="match status" value="2"/>
</dbReference>
<evidence type="ECO:0000256" key="2">
    <source>
        <dbReference type="ARBA" id="ARBA00008682"/>
    </source>
</evidence>
<dbReference type="PANTHER" id="PTHR47700:SF2">
    <property type="entry name" value="CHITINASE"/>
    <property type="match status" value="1"/>
</dbReference>
<comment type="catalytic activity">
    <reaction evidence="1">
        <text>Random endo-hydrolysis of N-acetyl-beta-D-glucosaminide (1-&gt;4)-beta-linkages in chitin and chitodextrins.</text>
        <dbReference type="EC" id="3.2.1.14"/>
    </reaction>
</comment>
<dbReference type="EC" id="3.2.1.14" evidence="3"/>
<evidence type="ECO:0000256" key="1">
    <source>
        <dbReference type="ARBA" id="ARBA00000822"/>
    </source>
</evidence>
<sequence length="1372" mass="150376">MGRFSFLMLFSLLTVEAASRNHTQLGIESYPTVFKATGFKSTEHQFGLGTVPITQLSPGEIDDPWISRLIDGCPQPCSVVGSDPANWTLLYTQPSLTDCKLPLLFDLNVQSTETRHPIIRACTASSEKPILKRAASSIPVTNHSINITKNATDETQDLIPNTITPVSSSSICGAKGVIIDVLFTINPSILKPGDDTAFAVSILSSHLANRASCGEKILLAKLGSVVVGLYIGADIQITAAAKTINKFGAVNFGLNYRSGVMPILQFSLFVLYSGLNRILRVVLKKGAQAIQSCNTSIKEARTVGLFAVEKTEDLYMVQSALKQWTNGGCLYFPRSRVLATISELGVLTAGEPSNLTELDTRPIWRHTRPMLPHAKSGFHSLAIRADCRAIQVGVGDSCTALSVRCGIRGSDFLKFNSMTNLCSTLMPKQWVCCSEGTLPDKRPKPQPDGTCATHTVVVGDGCFAIADNYGITVDDIDKLNRGTWGWSGCNRLQPGQVICLSKGNTPMPAEIAGVDCGPQKPGTRKPSGEFDGWDLAKLNPCPLNACCSGWGFCGITAEFCTEFPADTGAPGSFKHGTNGCISNCGTEIVGNKTPGGSFARVGYFQAYNFNRDCLYLDARKIEENFKDLTHVHFAFAGLTEDFNINIGDNIREQFDLFNSMKAPFKKILSVGGWAESTEPGTYSRYRQAVSPKNRYKFAQNVVKFLDSHNLDGIDFDWEYPGATDQGIPASNPYDAENYYRFLTQLRVLLGTAPGSRSLSIAIPASYWYLKPFPVRAISVVVDYFIYMTYDLHGQWVLDYGNKFANPGCPNGNCLRSHINRTETYSALAMITKAGVVPEKVFVGVSSYGRSFRMSDPSCTGPQCTFTGAYGHSEAEPGQCTGTGGYIANAELQKILEYTDKGEKGFEAKKWYDAETDSDIMTCYGTRGQGMTDWVAYMDDNTKAKRISWIQGLNMGGISDWALDLGDWFTGIKENGTIGWTVEPGNLDCDPNAWPKTLEDLDANIGKVPIPCRGMALMDILTKELEGAVDKYREISSSDDYKQRFEWYADWVKDSIEPRLMKFTALKTGEGLKYMDCKWSTPYAKGEGPCTEVNLYDPDHADPGGRTVEYTVRDEEGFYNALLKDAGISKEWIEWTTITEPDYCPTCPPKNEFCPPKPCADNYVKYVNVPSRILDKSKIKVEDPKELIDKAIPHIDDVLDLAYITSYELNMGILDADITDVITSLSMPVFMLQDASKSIEEIKKIGKEHHDTKKKELILNILSIVFSIIPFVGFAGQAAGIATRFATAALIIGEIGNAALSVVDIVDNPAAAPFAILGLLIGVEGVQVKGAREAFKKAANVRRALKADGLKSFSQEFVRKDSLVQGLLKKCFK</sequence>
<evidence type="ECO:0000256" key="4">
    <source>
        <dbReference type="ARBA" id="ARBA00022669"/>
    </source>
</evidence>
<dbReference type="SUPFAM" id="SSF51445">
    <property type="entry name" value="(Trans)glycosidases"/>
    <property type="match status" value="1"/>
</dbReference>
<dbReference type="Pfam" id="PF00704">
    <property type="entry name" value="Glyco_hydro_18"/>
    <property type="match status" value="1"/>
</dbReference>
<keyword evidence="11" id="KW-1015">Disulfide bond</keyword>
<evidence type="ECO:0000256" key="3">
    <source>
        <dbReference type="ARBA" id="ARBA00012729"/>
    </source>
</evidence>
<dbReference type="PANTHER" id="PTHR47700">
    <property type="entry name" value="V CHITINASE, PUTATIVE (AFU_ORTHOLOGUE AFUA_6G13720)-RELATED"/>
    <property type="match status" value="1"/>
</dbReference>
<evidence type="ECO:0000256" key="11">
    <source>
        <dbReference type="PROSITE-ProRule" id="PRU00261"/>
    </source>
</evidence>
<reference evidence="17" key="1">
    <citation type="submission" date="2014-02" db="EMBL/GenBank/DDBJ databases">
        <title>The Genome Sequence of Trichophyton rubrum (morphotype fischeri) CBS 288.86.</title>
        <authorList>
            <consortium name="The Broad Institute Genomics Platform"/>
            <person name="Cuomo C.A."/>
            <person name="White T.C."/>
            <person name="Graser Y."/>
            <person name="Martinez-Rossi N."/>
            <person name="Heitman J."/>
            <person name="Young S.K."/>
            <person name="Zeng Q."/>
            <person name="Gargeya S."/>
            <person name="Abouelleil A."/>
            <person name="Alvarado L."/>
            <person name="Chapman S.B."/>
            <person name="Gainer-Dewar J."/>
            <person name="Goldberg J."/>
            <person name="Griggs A."/>
            <person name="Gujja S."/>
            <person name="Hansen M."/>
            <person name="Howarth C."/>
            <person name="Imamovic A."/>
            <person name="Larimer J."/>
            <person name="Martinez D."/>
            <person name="Murphy C."/>
            <person name="Pearson M.D."/>
            <person name="Persinoti G."/>
            <person name="Poon T."/>
            <person name="Priest M."/>
            <person name="Roberts A.D."/>
            <person name="Saif S."/>
            <person name="Shea T.D."/>
            <person name="Sykes S.N."/>
            <person name="Wortman J."/>
            <person name="Nusbaum C."/>
            <person name="Birren B."/>
        </authorList>
    </citation>
    <scope>NUCLEOTIDE SEQUENCE [LARGE SCALE GENOMIC DNA]</scope>
    <source>
        <strain evidence="17">CBS 288.86</strain>
    </source>
</reference>
<dbReference type="Pfam" id="PF00187">
    <property type="entry name" value="Chitin_bind_1"/>
    <property type="match status" value="1"/>
</dbReference>
<evidence type="ECO:0000256" key="13">
    <source>
        <dbReference type="SAM" id="SignalP"/>
    </source>
</evidence>
<evidence type="ECO:0000313" key="17">
    <source>
        <dbReference type="EMBL" id="EZF51228.1"/>
    </source>
</evidence>
<dbReference type="PROSITE" id="PS50941">
    <property type="entry name" value="CHIT_BIND_I_2"/>
    <property type="match status" value="1"/>
</dbReference>
<dbReference type="Gene3D" id="3.10.50.10">
    <property type="match status" value="1"/>
</dbReference>
<dbReference type="Proteomes" id="UP000023758">
    <property type="component" value="Unassembled WGS sequence"/>
</dbReference>
<feature type="domain" description="Chitin-binding type-1" evidence="14">
    <location>
        <begin position="513"/>
        <end position="586"/>
    </location>
</feature>
<evidence type="ECO:0000256" key="12">
    <source>
        <dbReference type="RuleBase" id="RU000489"/>
    </source>
</evidence>
<dbReference type="InterPro" id="IPR036779">
    <property type="entry name" value="LysM_dom_sf"/>
</dbReference>
<dbReference type="PROSITE" id="PS00026">
    <property type="entry name" value="CHIT_BIND_I_1"/>
    <property type="match status" value="1"/>
</dbReference>
<dbReference type="InterPro" id="IPR053214">
    <property type="entry name" value="LysM12-like"/>
</dbReference>
<dbReference type="InterPro" id="IPR001579">
    <property type="entry name" value="Glyco_hydro_18_chit_AS"/>
</dbReference>
<evidence type="ECO:0000259" key="16">
    <source>
        <dbReference type="PROSITE" id="PS51910"/>
    </source>
</evidence>
<dbReference type="InterPro" id="IPR018371">
    <property type="entry name" value="Chitin-binding_1_CS"/>
</dbReference>
<organism evidence="17">
    <name type="scientific">Trichophyton rubrum CBS 288.86</name>
    <dbReference type="NCBI Taxonomy" id="1215330"/>
    <lineage>
        <taxon>Eukaryota</taxon>
        <taxon>Fungi</taxon>
        <taxon>Dikarya</taxon>
        <taxon>Ascomycota</taxon>
        <taxon>Pezizomycotina</taxon>
        <taxon>Eurotiomycetes</taxon>
        <taxon>Eurotiomycetidae</taxon>
        <taxon>Onygenales</taxon>
        <taxon>Arthrodermataceae</taxon>
        <taxon>Trichophyton</taxon>
    </lineage>
</organism>
<evidence type="ECO:0000256" key="6">
    <source>
        <dbReference type="ARBA" id="ARBA00023024"/>
    </source>
</evidence>